<dbReference type="PRINTS" id="PR00344">
    <property type="entry name" value="BCTRLSENSOR"/>
</dbReference>
<dbReference type="SMART" id="SM00388">
    <property type="entry name" value="HisKA"/>
    <property type="match status" value="1"/>
</dbReference>
<keyword evidence="5" id="KW-0808">Transferase</keyword>
<dbReference type="CDD" id="cd00082">
    <property type="entry name" value="HisKA"/>
    <property type="match status" value="1"/>
</dbReference>
<accession>A0ABP7XK92</accession>
<sequence>MTRDQVEIVLVAAGGAVAVGALGLVAARLLRARSLRWQLVLVAVVSVVSVLVGVLGMARLMFLSNHDLGVVTLVATTAATVAIGVSLVLASAVVRWSLELRDQVRLVGGPDGVYGPDDAEGADDAGAARGSGVAGSAGPVGPAEFQALAVELASARERLAEARRREQALEESRRQLVSWVSHDLRTPLAAMRAMTEALEDGLAVDPERYRRQIGSEIDRMVRMVDDLFELSRIHAGSWQLRPEPLSVLDLVSEAVAAADPVARTRGVVLVGDVADGVEVVADPGGLARVLSNLVMNAIRHTERGGRVVVSATARGELVEVAVSDGCGGIARTDLERVFDVGWQAGVARTPERTEPGGRGAGLGLAIVRGIVEAHAGRVSVENRGPGCRFLVELPGLPGVPGRPEAVAG</sequence>
<evidence type="ECO:0000256" key="10">
    <source>
        <dbReference type="SAM" id="Phobius"/>
    </source>
</evidence>
<dbReference type="Gene3D" id="3.30.565.10">
    <property type="entry name" value="Histidine kinase-like ATPase, C-terminal domain"/>
    <property type="match status" value="1"/>
</dbReference>
<keyword evidence="10" id="KW-1133">Transmembrane helix</keyword>
<dbReference type="SUPFAM" id="SSF47384">
    <property type="entry name" value="Homodimeric domain of signal transducing histidine kinase"/>
    <property type="match status" value="1"/>
</dbReference>
<protein>
    <recommendedName>
        <fullName evidence="3">histidine kinase</fullName>
        <ecNumber evidence="3">2.7.13.3</ecNumber>
    </recommendedName>
</protein>
<evidence type="ECO:0000313" key="12">
    <source>
        <dbReference type="EMBL" id="GAA4120173.1"/>
    </source>
</evidence>
<evidence type="ECO:0000256" key="9">
    <source>
        <dbReference type="SAM" id="MobiDB-lite"/>
    </source>
</evidence>
<keyword evidence="7" id="KW-0902">Two-component regulatory system</keyword>
<evidence type="ECO:0000256" key="6">
    <source>
        <dbReference type="ARBA" id="ARBA00022777"/>
    </source>
</evidence>
<dbReference type="PANTHER" id="PTHR43711:SF1">
    <property type="entry name" value="HISTIDINE KINASE 1"/>
    <property type="match status" value="1"/>
</dbReference>
<dbReference type="InterPro" id="IPR050736">
    <property type="entry name" value="Sensor_HK_Regulatory"/>
</dbReference>
<feature type="transmembrane region" description="Helical" evidence="10">
    <location>
        <begin position="6"/>
        <end position="27"/>
    </location>
</feature>
<dbReference type="Proteomes" id="UP001501495">
    <property type="component" value="Unassembled WGS sequence"/>
</dbReference>
<dbReference type="Gene3D" id="1.10.287.130">
    <property type="match status" value="1"/>
</dbReference>
<dbReference type="InterPro" id="IPR036097">
    <property type="entry name" value="HisK_dim/P_sf"/>
</dbReference>
<comment type="caution">
    <text evidence="12">The sequence shown here is derived from an EMBL/GenBank/DDBJ whole genome shotgun (WGS) entry which is preliminary data.</text>
</comment>
<keyword evidence="10" id="KW-0812">Transmembrane</keyword>
<dbReference type="SMART" id="SM00387">
    <property type="entry name" value="HATPase_c"/>
    <property type="match status" value="1"/>
</dbReference>
<dbReference type="EMBL" id="BAAAZH010000016">
    <property type="protein sequence ID" value="GAA4120173.1"/>
    <property type="molecule type" value="Genomic_DNA"/>
</dbReference>
<feature type="region of interest" description="Disordered" evidence="9">
    <location>
        <begin position="115"/>
        <end position="134"/>
    </location>
</feature>
<feature type="compositionally biased region" description="Low complexity" evidence="9">
    <location>
        <begin position="124"/>
        <end position="134"/>
    </location>
</feature>
<dbReference type="InterPro" id="IPR036890">
    <property type="entry name" value="HATPase_C_sf"/>
</dbReference>
<dbReference type="Pfam" id="PF00512">
    <property type="entry name" value="HisKA"/>
    <property type="match status" value="1"/>
</dbReference>
<evidence type="ECO:0000256" key="4">
    <source>
        <dbReference type="ARBA" id="ARBA00022553"/>
    </source>
</evidence>
<keyword evidence="6 12" id="KW-0418">Kinase</keyword>
<keyword evidence="8" id="KW-0175">Coiled coil</keyword>
<evidence type="ECO:0000313" key="13">
    <source>
        <dbReference type="Proteomes" id="UP001501495"/>
    </source>
</evidence>
<dbReference type="EC" id="2.7.13.3" evidence="3"/>
<dbReference type="RefSeq" id="WP_344733576.1">
    <property type="nucleotide sequence ID" value="NZ_BAAAZH010000016.1"/>
</dbReference>
<gene>
    <name evidence="12" type="ORF">GCM10022215_23450</name>
</gene>
<keyword evidence="13" id="KW-1185">Reference proteome</keyword>
<dbReference type="InterPro" id="IPR004358">
    <property type="entry name" value="Sig_transdc_His_kin-like_C"/>
</dbReference>
<dbReference type="InterPro" id="IPR003661">
    <property type="entry name" value="HisK_dim/P_dom"/>
</dbReference>
<dbReference type="GO" id="GO:0016301">
    <property type="term" value="F:kinase activity"/>
    <property type="evidence" value="ECO:0007669"/>
    <property type="project" value="UniProtKB-KW"/>
</dbReference>
<comment type="subcellular location">
    <subcellularLocation>
        <location evidence="2">Cell membrane</location>
    </subcellularLocation>
</comment>
<dbReference type="Pfam" id="PF02518">
    <property type="entry name" value="HATPase_c"/>
    <property type="match status" value="1"/>
</dbReference>
<comment type="catalytic activity">
    <reaction evidence="1">
        <text>ATP + protein L-histidine = ADP + protein N-phospho-L-histidine.</text>
        <dbReference type="EC" id="2.7.13.3"/>
    </reaction>
</comment>
<organism evidence="12 13">
    <name type="scientific">Nocardioides fonticola</name>
    <dbReference type="NCBI Taxonomy" id="450363"/>
    <lineage>
        <taxon>Bacteria</taxon>
        <taxon>Bacillati</taxon>
        <taxon>Actinomycetota</taxon>
        <taxon>Actinomycetes</taxon>
        <taxon>Propionibacteriales</taxon>
        <taxon>Nocardioidaceae</taxon>
        <taxon>Nocardioides</taxon>
    </lineage>
</organism>
<evidence type="ECO:0000256" key="7">
    <source>
        <dbReference type="ARBA" id="ARBA00023012"/>
    </source>
</evidence>
<keyword evidence="4" id="KW-0597">Phosphoprotein</keyword>
<evidence type="ECO:0000256" key="8">
    <source>
        <dbReference type="SAM" id="Coils"/>
    </source>
</evidence>
<proteinExistence type="predicted"/>
<dbReference type="PROSITE" id="PS50109">
    <property type="entry name" value="HIS_KIN"/>
    <property type="match status" value="1"/>
</dbReference>
<feature type="coiled-coil region" evidence="8">
    <location>
        <begin position="145"/>
        <end position="172"/>
    </location>
</feature>
<reference evidence="13" key="1">
    <citation type="journal article" date="2019" name="Int. J. Syst. Evol. Microbiol.">
        <title>The Global Catalogue of Microorganisms (GCM) 10K type strain sequencing project: providing services to taxonomists for standard genome sequencing and annotation.</title>
        <authorList>
            <consortium name="The Broad Institute Genomics Platform"/>
            <consortium name="The Broad Institute Genome Sequencing Center for Infectious Disease"/>
            <person name="Wu L."/>
            <person name="Ma J."/>
        </authorList>
    </citation>
    <scope>NUCLEOTIDE SEQUENCE [LARGE SCALE GENOMIC DNA]</scope>
    <source>
        <strain evidence="13">JCM 16703</strain>
    </source>
</reference>
<dbReference type="PANTHER" id="PTHR43711">
    <property type="entry name" value="TWO-COMPONENT HISTIDINE KINASE"/>
    <property type="match status" value="1"/>
</dbReference>
<feature type="transmembrane region" description="Helical" evidence="10">
    <location>
        <begin position="68"/>
        <end position="94"/>
    </location>
</feature>
<evidence type="ECO:0000256" key="5">
    <source>
        <dbReference type="ARBA" id="ARBA00022679"/>
    </source>
</evidence>
<dbReference type="InterPro" id="IPR005467">
    <property type="entry name" value="His_kinase_dom"/>
</dbReference>
<name>A0ABP7XK92_9ACTN</name>
<evidence type="ECO:0000256" key="2">
    <source>
        <dbReference type="ARBA" id="ARBA00004236"/>
    </source>
</evidence>
<feature type="domain" description="Histidine kinase" evidence="11">
    <location>
        <begin position="179"/>
        <end position="397"/>
    </location>
</feature>
<evidence type="ECO:0000256" key="1">
    <source>
        <dbReference type="ARBA" id="ARBA00000085"/>
    </source>
</evidence>
<evidence type="ECO:0000256" key="3">
    <source>
        <dbReference type="ARBA" id="ARBA00012438"/>
    </source>
</evidence>
<dbReference type="SUPFAM" id="SSF55874">
    <property type="entry name" value="ATPase domain of HSP90 chaperone/DNA topoisomerase II/histidine kinase"/>
    <property type="match status" value="1"/>
</dbReference>
<feature type="transmembrane region" description="Helical" evidence="10">
    <location>
        <begin position="39"/>
        <end position="62"/>
    </location>
</feature>
<evidence type="ECO:0000259" key="11">
    <source>
        <dbReference type="PROSITE" id="PS50109"/>
    </source>
</evidence>
<keyword evidence="10" id="KW-0472">Membrane</keyword>
<dbReference type="InterPro" id="IPR003594">
    <property type="entry name" value="HATPase_dom"/>
</dbReference>